<comment type="function">
    <text evidence="5">May play a role in fatty acid biosynthesis and insulin sensitivity.</text>
</comment>
<protein>
    <recommendedName>
        <fullName evidence="6">Enoyl-CoA hydratase domain-containing protein 3, mitochondrial</fullName>
    </recommendedName>
</protein>
<dbReference type="InterPro" id="IPR029045">
    <property type="entry name" value="ClpP/crotonase-like_dom_sf"/>
</dbReference>
<evidence type="ECO:0000256" key="5">
    <source>
        <dbReference type="ARBA" id="ARBA00037410"/>
    </source>
</evidence>
<reference evidence="7 8" key="1">
    <citation type="submission" date="2017-03" db="EMBL/GenBank/DDBJ databases">
        <title>Genome analysis of Rhizobial strains effectives or ineffectives for nitrogen fixation isolated from bean seeds.</title>
        <authorList>
            <person name="Peralta H."/>
            <person name="Aguilar-Vera A."/>
            <person name="Mora Y."/>
            <person name="Vargas-Lagunas C."/>
            <person name="Girard L."/>
            <person name="Mora J."/>
        </authorList>
    </citation>
    <scope>NUCLEOTIDE SEQUENCE [LARGE SCALE GENOMIC DNA]</scope>
    <source>
        <strain evidence="7 8">CCGM3</strain>
    </source>
</reference>
<dbReference type="Gene3D" id="1.10.12.10">
    <property type="entry name" value="Lyase 2-enoyl-coa Hydratase, Chain A, domain 2"/>
    <property type="match status" value="1"/>
</dbReference>
<dbReference type="AlphaFoldDB" id="A0A370KT37"/>
<evidence type="ECO:0000256" key="4">
    <source>
        <dbReference type="ARBA" id="ARBA00023098"/>
    </source>
</evidence>
<name>A0A370KT37_9HYPH</name>
<dbReference type="OrthoDB" id="9795613at2"/>
<evidence type="ECO:0000256" key="2">
    <source>
        <dbReference type="ARBA" id="ARBA00022832"/>
    </source>
</evidence>
<keyword evidence="2" id="KW-0276">Fatty acid metabolism</keyword>
<dbReference type="CDD" id="cd06558">
    <property type="entry name" value="crotonase-like"/>
    <property type="match status" value="1"/>
</dbReference>
<evidence type="ECO:0000256" key="3">
    <source>
        <dbReference type="ARBA" id="ARBA00022946"/>
    </source>
</evidence>
<evidence type="ECO:0000256" key="1">
    <source>
        <dbReference type="ARBA" id="ARBA00005254"/>
    </source>
</evidence>
<evidence type="ECO:0000256" key="6">
    <source>
        <dbReference type="ARBA" id="ARBA00040545"/>
    </source>
</evidence>
<evidence type="ECO:0000313" key="8">
    <source>
        <dbReference type="Proteomes" id="UP000254939"/>
    </source>
</evidence>
<comment type="caution">
    <text evidence="7">The sequence shown here is derived from an EMBL/GenBank/DDBJ whole genome shotgun (WGS) entry which is preliminary data.</text>
</comment>
<dbReference type="Gene3D" id="3.90.226.10">
    <property type="entry name" value="2-enoyl-CoA Hydratase, Chain A, domain 1"/>
    <property type="match status" value="1"/>
</dbReference>
<keyword evidence="3" id="KW-0809">Transit peptide</keyword>
<dbReference type="PANTHER" id="PTHR43602">
    <property type="match status" value="1"/>
</dbReference>
<dbReference type="SUPFAM" id="SSF52096">
    <property type="entry name" value="ClpP/crotonase"/>
    <property type="match status" value="1"/>
</dbReference>
<dbReference type="Proteomes" id="UP000254939">
    <property type="component" value="Unassembled WGS sequence"/>
</dbReference>
<dbReference type="RefSeq" id="WP_114712300.1">
    <property type="nucleotide sequence ID" value="NZ_KZ857258.1"/>
</dbReference>
<dbReference type="PANTHER" id="PTHR43602:SF1">
    <property type="entry name" value="ENOYL-COA HYDRATASE DOMAIN-CONTAINING PROTEIN 3, MITOCHONDRIAL"/>
    <property type="match status" value="1"/>
</dbReference>
<keyword evidence="4" id="KW-0443">Lipid metabolism</keyword>
<accession>A0A370KT37</accession>
<organism evidence="7 8">
    <name type="scientific">Rhizobium grahamii</name>
    <dbReference type="NCBI Taxonomy" id="1120045"/>
    <lineage>
        <taxon>Bacteria</taxon>
        <taxon>Pseudomonadati</taxon>
        <taxon>Pseudomonadota</taxon>
        <taxon>Alphaproteobacteria</taxon>
        <taxon>Hyphomicrobiales</taxon>
        <taxon>Rhizobiaceae</taxon>
        <taxon>Rhizobium/Agrobacterium group</taxon>
        <taxon>Rhizobium</taxon>
    </lineage>
</organism>
<dbReference type="NCBIfam" id="NF006008">
    <property type="entry name" value="PRK08139.1"/>
    <property type="match status" value="1"/>
</dbReference>
<dbReference type="InterPro" id="IPR052377">
    <property type="entry name" value="Mitochondrial_ECH-domain"/>
</dbReference>
<dbReference type="GO" id="GO:0006631">
    <property type="term" value="P:fatty acid metabolic process"/>
    <property type="evidence" value="ECO:0007669"/>
    <property type="project" value="UniProtKB-KW"/>
</dbReference>
<dbReference type="InterPro" id="IPR014748">
    <property type="entry name" value="Enoyl-CoA_hydra_C"/>
</dbReference>
<gene>
    <name evidence="7" type="ORF">B5K06_07525</name>
</gene>
<evidence type="ECO:0000313" key="7">
    <source>
        <dbReference type="EMBL" id="RDJ13821.1"/>
    </source>
</evidence>
<dbReference type="InterPro" id="IPR001753">
    <property type="entry name" value="Enoyl-CoA_hydra/iso"/>
</dbReference>
<sequence length="277" mass="29577">MAEVVSFRKDPSKAGEGALVIPQLSDGVLRLTLNNPPANALSIAVMETLIGELQSAAEDAAVRVVIIASTGNVFSAGHDLKELTAHRADEDNGEAFFEETFALAADLMLEITRLPKPVIAEIDGLATAAGCQLVASCDLAICTDTATFCTPGVNIGLFCSTPMVAVSRAARRKQAMEMLLTGETVDASTAKDFGLVNRIVPKQYLTQVVNKYASVIASKSPLILKIGKEAFYRQLEMPVEEAYSYAAQVMVDNMLTADAEEGIGAFLSKRMPQWTGE</sequence>
<proteinExistence type="inferred from homology"/>
<dbReference type="Pfam" id="PF00378">
    <property type="entry name" value="ECH_1"/>
    <property type="match status" value="1"/>
</dbReference>
<dbReference type="EMBL" id="NAAC01000007">
    <property type="protein sequence ID" value="RDJ13821.1"/>
    <property type="molecule type" value="Genomic_DNA"/>
</dbReference>
<comment type="similarity">
    <text evidence="1">Belongs to the enoyl-CoA hydratase/isomerase family.</text>
</comment>
<dbReference type="GO" id="GO:0016836">
    <property type="term" value="F:hydro-lyase activity"/>
    <property type="evidence" value="ECO:0007669"/>
    <property type="project" value="TreeGrafter"/>
</dbReference>